<dbReference type="InterPro" id="IPR018337">
    <property type="entry name" value="Cell_wall/Cho-bd_repeat"/>
</dbReference>
<keyword evidence="5" id="KW-0732">Signal</keyword>
<dbReference type="Pfam" id="PF02368">
    <property type="entry name" value="Big_2"/>
    <property type="match status" value="4"/>
</dbReference>
<dbReference type="Gene3D" id="2.10.270.10">
    <property type="entry name" value="Cholin Binding"/>
    <property type="match status" value="1"/>
</dbReference>
<dbReference type="STRING" id="169679.CSACC_41620"/>
<dbReference type="AlphaFoldDB" id="A0A1S8NJ40"/>
<reference evidence="7 8" key="1">
    <citation type="submission" date="2016-05" db="EMBL/GenBank/DDBJ databases">
        <title>Microbial solvent formation.</title>
        <authorList>
            <person name="Poehlein A."/>
            <person name="Montoya Solano J.D."/>
            <person name="Flitsch S."/>
            <person name="Krabben P."/>
            <person name="Duerre P."/>
            <person name="Daniel R."/>
        </authorList>
    </citation>
    <scope>NUCLEOTIDE SEQUENCE [LARGE SCALE GENOMIC DNA]</scope>
    <source>
        <strain evidence="7 8">L1-8</strain>
    </source>
</reference>
<feature type="repeat" description="Cell wall-binding" evidence="3">
    <location>
        <begin position="88"/>
        <end position="107"/>
    </location>
</feature>
<dbReference type="InterPro" id="IPR042229">
    <property type="entry name" value="Listeria/Bacterioides_rpt_sf"/>
</dbReference>
<dbReference type="Proteomes" id="UP000191154">
    <property type="component" value="Unassembled WGS sequence"/>
</dbReference>
<protein>
    <submittedName>
        <fullName evidence="7">Toxin B</fullName>
    </submittedName>
</protein>
<evidence type="ECO:0000313" key="8">
    <source>
        <dbReference type="Proteomes" id="UP000191154"/>
    </source>
</evidence>
<evidence type="ECO:0000256" key="2">
    <source>
        <dbReference type="ARBA" id="ARBA00022737"/>
    </source>
</evidence>
<feature type="domain" description="BIG2" evidence="6">
    <location>
        <begin position="280"/>
        <end position="357"/>
    </location>
</feature>
<dbReference type="EMBL" id="LZYZ01000001">
    <property type="protein sequence ID" value="OOM16505.1"/>
    <property type="molecule type" value="Genomic_DNA"/>
</dbReference>
<dbReference type="SUPFAM" id="SSF49373">
    <property type="entry name" value="Invasin/intimin cell-adhesion fragments"/>
    <property type="match status" value="3"/>
</dbReference>
<dbReference type="RefSeq" id="WP_077864210.1">
    <property type="nucleotide sequence ID" value="NZ_LZYZ01000001.1"/>
</dbReference>
<evidence type="ECO:0000256" key="5">
    <source>
        <dbReference type="SAM" id="SignalP"/>
    </source>
</evidence>
<dbReference type="GO" id="GO:0030313">
    <property type="term" value="C:cell envelope"/>
    <property type="evidence" value="ECO:0007669"/>
    <property type="project" value="UniProtKB-SubCell"/>
</dbReference>
<feature type="compositionally biased region" description="Basic and acidic residues" evidence="4">
    <location>
        <begin position="183"/>
        <end position="202"/>
    </location>
</feature>
<sequence length="953" mass="100413">MKRKLISKIIALAIIGTVSATIYPTRALAAWTKDNQNNYYYTQGNSKLTGWNKINGSTHYFDEDGIMKTGWIKIDSSWYYLDSSGVLKTGWIYYNNNWYYSDANGVMQTGILKIAGKTYIFTSNGIMQTGHSIINGTFYTLDSSGAVVSNITPSANKQFDQYGKCVLDSGSSISNADAPNESKYNEEIEDQSKSDEDPNEGRKFKVTFKDSINGKDIEDKTVKYGHSIKLDEEDKDGYKFVEWNTMSSGKGKSYDSGDNVKIRSDLTLYAIWNKEVDTKSVTKISISGDSEVQVGNTIQLSADVLPTDATNTKVKWSVTNNGGSATIDNDGILTGATTGKVTVTATAADGSGISSSKDVNVVAQKTLVTSITIGGDSPAITQDGGTLDMSTLLSVLPENASNKEVSWSVSKVAENNGDIVGDATISDSGILTAISNGTIKVIATAKDGSGITGSKFVHVSNQSVKLTSVTVRGKDNLRVVNIGDSTHNYSLQMYADLMPTNSDISSTEWSVEDSNTSGSTMTGKATITSSGVLTGTSQGTVTVVAKVTTKSGKVITGSKEINVVQLVTSIDVIGRSVTDQTTSSSITTNGGTLQMEAIAKPTNANTKDVTWSVVENDGKGTATDKATISKSGILTAVKNGEVLVQATATDGSGIVGRTVINISGQLTKVSKLTINCKSDQMEIGSITTSSAVTLQMNAEITPDNANDKDVEWSVKESSSSGPVDTDKATIDQNGLLTAKSPGTVIVIVRAKDGSNTVATKQIEIIRKVESVVVQGTNSLTKVATNGQLQMNAFVLPSDAKNQTVKWSVVQDTSTSNPGVASIDDSGMLTGLVSGNVKVIATSNYNNSIKGELLVDVVVPVTSVEVQPSSQVIIAGGQLTMSANVSSTATDKVVTWSIQGISGDTGQVSINNNTGELTTTSNITQKTVVTVIAKAHDGFGAYGTSTITINPQTT</sequence>
<feature type="domain" description="BIG2" evidence="6">
    <location>
        <begin position="677"/>
        <end position="760"/>
    </location>
</feature>
<feature type="chain" id="PRO_5038904062" evidence="5">
    <location>
        <begin position="21"/>
        <end position="953"/>
    </location>
</feature>
<name>A0A1S8NJ40_CLOSA</name>
<feature type="signal peptide" evidence="5">
    <location>
        <begin position="1"/>
        <end position="20"/>
    </location>
</feature>
<evidence type="ECO:0000259" key="6">
    <source>
        <dbReference type="SMART" id="SM00635"/>
    </source>
</evidence>
<dbReference type="SMART" id="SM00635">
    <property type="entry name" value="BID_2"/>
    <property type="match status" value="5"/>
</dbReference>
<feature type="repeat" description="Cell wall-binding" evidence="3">
    <location>
        <begin position="68"/>
        <end position="87"/>
    </location>
</feature>
<evidence type="ECO:0000256" key="3">
    <source>
        <dbReference type="PROSITE-ProRule" id="PRU00591"/>
    </source>
</evidence>
<proteinExistence type="predicted"/>
<dbReference type="Pfam" id="PF09479">
    <property type="entry name" value="Flg_new"/>
    <property type="match status" value="1"/>
</dbReference>
<evidence type="ECO:0000256" key="4">
    <source>
        <dbReference type="SAM" id="MobiDB-lite"/>
    </source>
</evidence>
<dbReference type="InterPro" id="IPR008964">
    <property type="entry name" value="Invasin/intimin_cell_adhesion"/>
</dbReference>
<feature type="repeat" description="Cell wall-binding" evidence="3">
    <location>
        <begin position="48"/>
        <end position="67"/>
    </location>
</feature>
<evidence type="ECO:0000256" key="1">
    <source>
        <dbReference type="ARBA" id="ARBA00004196"/>
    </source>
</evidence>
<feature type="domain" description="BIG2" evidence="6">
    <location>
        <begin position="571"/>
        <end position="658"/>
    </location>
</feature>
<comment type="caution">
    <text evidence="7">The sequence shown here is derived from an EMBL/GenBank/DDBJ whole genome shotgun (WGS) entry which is preliminary data.</text>
</comment>
<dbReference type="Gene3D" id="2.60.40.4270">
    <property type="entry name" value="Listeria-Bacteroides repeat domain"/>
    <property type="match status" value="1"/>
</dbReference>
<dbReference type="Pfam" id="PF19127">
    <property type="entry name" value="Choline_bind_3"/>
    <property type="match status" value="1"/>
</dbReference>
<dbReference type="PROSITE" id="PS51170">
    <property type="entry name" value="CW"/>
    <property type="match status" value="3"/>
</dbReference>
<comment type="subcellular location">
    <subcellularLocation>
        <location evidence="1">Cell envelope</location>
    </subcellularLocation>
</comment>
<dbReference type="Gene3D" id="2.60.40.1080">
    <property type="match status" value="5"/>
</dbReference>
<dbReference type="InterPro" id="IPR003343">
    <property type="entry name" value="Big_2"/>
</dbReference>
<accession>A0A1S8NJ40</accession>
<gene>
    <name evidence="7" type="primary">toxB_2</name>
    <name evidence="7" type="ORF">CLOSAC_07760</name>
</gene>
<organism evidence="7 8">
    <name type="scientific">Clostridium saccharobutylicum</name>
    <dbReference type="NCBI Taxonomy" id="169679"/>
    <lineage>
        <taxon>Bacteria</taxon>
        <taxon>Bacillati</taxon>
        <taxon>Bacillota</taxon>
        <taxon>Clostridia</taxon>
        <taxon>Eubacteriales</taxon>
        <taxon>Clostridiaceae</taxon>
        <taxon>Clostridium</taxon>
    </lineage>
</organism>
<dbReference type="SUPFAM" id="SSF69360">
    <property type="entry name" value="Cell wall binding repeat"/>
    <property type="match status" value="1"/>
</dbReference>
<feature type="region of interest" description="Disordered" evidence="4">
    <location>
        <begin position="173"/>
        <end position="202"/>
    </location>
</feature>
<feature type="domain" description="BIG2" evidence="6">
    <location>
        <begin position="767"/>
        <end position="852"/>
    </location>
</feature>
<evidence type="ECO:0000313" key="7">
    <source>
        <dbReference type="EMBL" id="OOM16505.1"/>
    </source>
</evidence>
<dbReference type="InterPro" id="IPR013378">
    <property type="entry name" value="InlB-like_B-rpt"/>
</dbReference>
<dbReference type="Pfam" id="PF01473">
    <property type="entry name" value="Choline_bind_1"/>
    <property type="match status" value="1"/>
</dbReference>
<keyword evidence="2" id="KW-0677">Repeat</keyword>
<feature type="domain" description="BIG2" evidence="6">
    <location>
        <begin position="367"/>
        <end position="455"/>
    </location>
</feature>